<keyword evidence="4" id="KW-0804">Transcription</keyword>
<reference evidence="8" key="1">
    <citation type="submission" date="2020-01" db="EMBL/GenBank/DDBJ databases">
        <title>Genome sequence of Kobresia littledalei, the first chromosome-level genome in the family Cyperaceae.</title>
        <authorList>
            <person name="Qu G."/>
        </authorList>
    </citation>
    <scope>NUCLEOTIDE SEQUENCE</scope>
    <source>
        <strain evidence="8">C.B.Clarke</strain>
        <tissue evidence="8">Leaf</tissue>
    </source>
</reference>
<evidence type="ECO:0000259" key="7">
    <source>
        <dbReference type="PROSITE" id="PS50066"/>
    </source>
</evidence>
<dbReference type="PANTHER" id="PTHR48019">
    <property type="entry name" value="SERUM RESPONSE FACTOR HOMOLOG"/>
    <property type="match status" value="1"/>
</dbReference>
<evidence type="ECO:0000313" key="9">
    <source>
        <dbReference type="Proteomes" id="UP000623129"/>
    </source>
</evidence>
<comment type="caution">
    <text evidence="8">The sequence shown here is derived from an EMBL/GenBank/DDBJ whole genome shotgun (WGS) entry which is preliminary data.</text>
</comment>
<keyword evidence="9" id="KW-1185">Reference proteome</keyword>
<evidence type="ECO:0000256" key="4">
    <source>
        <dbReference type="ARBA" id="ARBA00023163"/>
    </source>
</evidence>
<evidence type="ECO:0000256" key="3">
    <source>
        <dbReference type="ARBA" id="ARBA00023125"/>
    </source>
</evidence>
<dbReference type="GO" id="GO:0003677">
    <property type="term" value="F:DNA binding"/>
    <property type="evidence" value="ECO:0007669"/>
    <property type="project" value="UniProtKB-KW"/>
</dbReference>
<comment type="subcellular location">
    <subcellularLocation>
        <location evidence="1">Nucleus</location>
    </subcellularLocation>
</comment>
<dbReference type="AlphaFoldDB" id="A0A833VTF3"/>
<protein>
    <submittedName>
        <fullName evidence="8">Agamous-like MADS-box protein AGL11</fullName>
    </submittedName>
</protein>
<gene>
    <name evidence="8" type="ORF">FCM35_KLT00233</name>
</gene>
<feature type="coiled-coil region" evidence="6">
    <location>
        <begin position="83"/>
        <end position="118"/>
    </location>
</feature>
<dbReference type="Proteomes" id="UP000623129">
    <property type="component" value="Unassembled WGS sequence"/>
</dbReference>
<proteinExistence type="predicted"/>
<dbReference type="GO" id="GO:0046983">
    <property type="term" value="F:protein dimerization activity"/>
    <property type="evidence" value="ECO:0007669"/>
    <property type="project" value="InterPro"/>
</dbReference>
<dbReference type="InterPro" id="IPR050142">
    <property type="entry name" value="MADS-box/MEF2_TF"/>
</dbReference>
<evidence type="ECO:0000256" key="1">
    <source>
        <dbReference type="ARBA" id="ARBA00004123"/>
    </source>
</evidence>
<organism evidence="8 9">
    <name type="scientific">Carex littledalei</name>
    <dbReference type="NCBI Taxonomy" id="544730"/>
    <lineage>
        <taxon>Eukaryota</taxon>
        <taxon>Viridiplantae</taxon>
        <taxon>Streptophyta</taxon>
        <taxon>Embryophyta</taxon>
        <taxon>Tracheophyta</taxon>
        <taxon>Spermatophyta</taxon>
        <taxon>Magnoliopsida</taxon>
        <taxon>Liliopsida</taxon>
        <taxon>Poales</taxon>
        <taxon>Cyperaceae</taxon>
        <taxon>Cyperoideae</taxon>
        <taxon>Cariceae</taxon>
        <taxon>Carex</taxon>
        <taxon>Carex subgen. Euthyceras</taxon>
    </lineage>
</organism>
<keyword evidence="2" id="KW-0805">Transcription regulation</keyword>
<dbReference type="SMART" id="SM00432">
    <property type="entry name" value="MADS"/>
    <property type="match status" value="1"/>
</dbReference>
<dbReference type="InterPro" id="IPR002100">
    <property type="entry name" value="TF_MADSbox"/>
</dbReference>
<dbReference type="Pfam" id="PF00319">
    <property type="entry name" value="SRF-TF"/>
    <property type="match status" value="1"/>
</dbReference>
<keyword evidence="5" id="KW-0539">Nucleus</keyword>
<dbReference type="SUPFAM" id="SSF55455">
    <property type="entry name" value="SRF-like"/>
    <property type="match status" value="1"/>
</dbReference>
<dbReference type="PROSITE" id="PS50066">
    <property type="entry name" value="MADS_BOX_2"/>
    <property type="match status" value="1"/>
</dbReference>
<dbReference type="EMBL" id="SWLB01000001">
    <property type="protein sequence ID" value="KAF3341595.1"/>
    <property type="molecule type" value="Genomic_DNA"/>
</dbReference>
<dbReference type="CDD" id="cd00120">
    <property type="entry name" value="MADS"/>
    <property type="match status" value="1"/>
</dbReference>
<evidence type="ECO:0000313" key="8">
    <source>
        <dbReference type="EMBL" id="KAF3341595.1"/>
    </source>
</evidence>
<evidence type="ECO:0000256" key="5">
    <source>
        <dbReference type="ARBA" id="ARBA00023242"/>
    </source>
</evidence>
<evidence type="ECO:0000256" key="2">
    <source>
        <dbReference type="ARBA" id="ARBA00023015"/>
    </source>
</evidence>
<feature type="domain" description="MADS-box" evidence="7">
    <location>
        <begin position="5"/>
        <end position="46"/>
    </location>
</feature>
<dbReference type="PRINTS" id="PR00404">
    <property type="entry name" value="MADSDOMAIN"/>
</dbReference>
<sequence>MAPRKIERKDTQFERQITYGKRSQGLLKKAFELSVLCDVDVALIILERILQEYIQHQATIPEKNAGEVDNRKLIPDMGTSKSIHELEERKRFLVEALHKIEQKKLKTVEQLQQEYQKEIETPSQPQEMQQFYVPPPLPEPFDIVNKNMSLNHLPDYFKDLDMWLQTD</sequence>
<dbReference type="GO" id="GO:0005634">
    <property type="term" value="C:nucleus"/>
    <property type="evidence" value="ECO:0007669"/>
    <property type="project" value="UniProtKB-SubCell"/>
</dbReference>
<dbReference type="Gene3D" id="3.40.1810.10">
    <property type="entry name" value="Transcription factor, MADS-box"/>
    <property type="match status" value="1"/>
</dbReference>
<keyword evidence="6" id="KW-0175">Coiled coil</keyword>
<evidence type="ECO:0000256" key="6">
    <source>
        <dbReference type="SAM" id="Coils"/>
    </source>
</evidence>
<dbReference type="InterPro" id="IPR036879">
    <property type="entry name" value="TF_MADSbox_sf"/>
</dbReference>
<name>A0A833VTF3_9POAL</name>
<keyword evidence="3" id="KW-0238">DNA-binding</keyword>
<dbReference type="OrthoDB" id="1933443at2759"/>
<accession>A0A833VTF3</accession>